<dbReference type="PANTHER" id="PTHR11926">
    <property type="entry name" value="GLUCOSYL/GLUCURONOSYL TRANSFERASES"/>
    <property type="match status" value="1"/>
</dbReference>
<dbReference type="PANTHER" id="PTHR11926:SF1392">
    <property type="entry name" value="GLYCOSYLTRANSFERASE"/>
    <property type="match status" value="1"/>
</dbReference>
<dbReference type="Gene3D" id="3.40.50.2000">
    <property type="entry name" value="Glycogen Phosphorylase B"/>
    <property type="match status" value="2"/>
</dbReference>
<reference evidence="3 4" key="1">
    <citation type="submission" date="2023-12" db="EMBL/GenBank/DDBJ databases">
        <title>A high-quality genome assembly for Dillenia turbinata (Dilleniales).</title>
        <authorList>
            <person name="Chanderbali A."/>
        </authorList>
    </citation>
    <scope>NUCLEOTIDE SEQUENCE [LARGE SCALE GENOMIC DNA]</scope>
    <source>
        <strain evidence="3">LSX21</strain>
        <tissue evidence="3">Leaf</tissue>
    </source>
</reference>
<organism evidence="3 4">
    <name type="scientific">Dillenia turbinata</name>
    <dbReference type="NCBI Taxonomy" id="194707"/>
    <lineage>
        <taxon>Eukaryota</taxon>
        <taxon>Viridiplantae</taxon>
        <taxon>Streptophyta</taxon>
        <taxon>Embryophyta</taxon>
        <taxon>Tracheophyta</taxon>
        <taxon>Spermatophyta</taxon>
        <taxon>Magnoliopsida</taxon>
        <taxon>eudicotyledons</taxon>
        <taxon>Gunneridae</taxon>
        <taxon>Pentapetalae</taxon>
        <taxon>Dilleniales</taxon>
        <taxon>Dilleniaceae</taxon>
        <taxon>Dillenia</taxon>
    </lineage>
</organism>
<proteinExistence type="inferred from homology"/>
<name>A0AAN8ZAK8_9MAGN</name>
<comment type="caution">
    <text evidence="3">The sequence shown here is derived from an EMBL/GenBank/DDBJ whole genome shotgun (WGS) entry which is preliminary data.</text>
</comment>
<evidence type="ECO:0000313" key="3">
    <source>
        <dbReference type="EMBL" id="KAK6933074.1"/>
    </source>
</evidence>
<dbReference type="SUPFAM" id="SSF53756">
    <property type="entry name" value="UDP-Glycosyltransferase/glycogen phosphorylase"/>
    <property type="match status" value="1"/>
</dbReference>
<dbReference type="AlphaFoldDB" id="A0AAN8ZAK8"/>
<dbReference type="GO" id="GO:0080044">
    <property type="term" value="F:quercetin 7-O-glucosyltransferase activity"/>
    <property type="evidence" value="ECO:0007669"/>
    <property type="project" value="TreeGrafter"/>
</dbReference>
<evidence type="ECO:0000256" key="1">
    <source>
        <dbReference type="ARBA" id="ARBA00009995"/>
    </source>
</evidence>
<keyword evidence="2" id="KW-0808">Transferase</keyword>
<gene>
    <name evidence="3" type="ORF">RJ641_035968</name>
</gene>
<evidence type="ECO:0000313" key="4">
    <source>
        <dbReference type="Proteomes" id="UP001370490"/>
    </source>
</evidence>
<dbReference type="InterPro" id="IPR002213">
    <property type="entry name" value="UDP_glucos_trans"/>
</dbReference>
<protein>
    <submittedName>
        <fullName evidence="3">Uncharacterized protein</fullName>
    </submittedName>
</protein>
<evidence type="ECO:0000256" key="2">
    <source>
        <dbReference type="ARBA" id="ARBA00022679"/>
    </source>
</evidence>
<dbReference type="Proteomes" id="UP001370490">
    <property type="component" value="Unassembled WGS sequence"/>
</dbReference>
<dbReference type="EMBL" id="JBAMMX010000009">
    <property type="protein sequence ID" value="KAK6933074.1"/>
    <property type="molecule type" value="Genomic_DNA"/>
</dbReference>
<accession>A0AAN8ZAK8</accession>
<comment type="similarity">
    <text evidence="1">Belongs to the UDP-glycosyltransferase family.</text>
</comment>
<dbReference type="CDD" id="cd03784">
    <property type="entry name" value="GT1_Gtf-like"/>
    <property type="match status" value="1"/>
</dbReference>
<sequence>MDELQDTRNIPHVLIFPFPVQGHVTPMLRLAETLSFSNLKITFLNSHHNHHRLLRHSDVFSRFSSHPNFHFESISDGLPDDKHRSVDRAMLTACGTVMAPLFKELLTKLVSQRDSPVTCVIADGLMDFAVDITQEIGVKLVYFRIPSAAFFWVCWCIPQLIQSREFPFEDENMDQEITSIPGMENFLRRRDLPTFCRVYDLKEDLSFEAISLATQQTSRAHALILNTFDDLEGPTVARIGSHCVKVYTIGPLDAHLKHKRSLLAPKTATSNSLWEEDRGCLTWLDEKPLKSVIYVSFGSITVLTKAQLLEFWHGLVNSGRPFLWN</sequence>
<dbReference type="GO" id="GO:0080043">
    <property type="term" value="F:quercetin 3-O-glucosyltransferase activity"/>
    <property type="evidence" value="ECO:0007669"/>
    <property type="project" value="TreeGrafter"/>
</dbReference>
<keyword evidence="4" id="KW-1185">Reference proteome</keyword>